<protein>
    <recommendedName>
        <fullName evidence="9">Methylisocitrate lyase</fullName>
        <ecNumber evidence="9">4.1.3.30</ecNumber>
    </recommendedName>
</protein>
<dbReference type="InterPro" id="IPR012695">
    <property type="entry name" value="PrpB"/>
</dbReference>
<keyword evidence="4" id="KW-0479">Metal-binding</keyword>
<dbReference type="InterPro" id="IPR040442">
    <property type="entry name" value="Pyrv_kinase-like_dom_sf"/>
</dbReference>
<dbReference type="GO" id="GO:0019629">
    <property type="term" value="P:propionate catabolic process, 2-methylcitrate cycle"/>
    <property type="evidence" value="ECO:0007669"/>
    <property type="project" value="InterPro"/>
</dbReference>
<evidence type="ECO:0000256" key="2">
    <source>
        <dbReference type="ARBA" id="ARBA00001946"/>
    </source>
</evidence>
<dbReference type="Gene3D" id="3.20.20.60">
    <property type="entry name" value="Phosphoenolpyruvate-binding domains"/>
    <property type="match status" value="1"/>
</dbReference>
<proteinExistence type="inferred from homology"/>
<dbReference type="Pfam" id="PF13714">
    <property type="entry name" value="PEP_mutase"/>
    <property type="match status" value="1"/>
</dbReference>
<comment type="similarity">
    <text evidence="3 9">Belongs to the isocitrate lyase/PEP mutase superfamily. Methylisocitrate lyase family.</text>
</comment>
<dbReference type="PANTHER" id="PTHR42905">
    <property type="entry name" value="PHOSPHOENOLPYRUVATE CARBOXYLASE"/>
    <property type="match status" value="1"/>
</dbReference>
<dbReference type="GO" id="GO:0046872">
    <property type="term" value="F:metal ion binding"/>
    <property type="evidence" value="ECO:0007669"/>
    <property type="project" value="UniProtKB-KW"/>
</dbReference>
<comment type="function">
    <text evidence="9">Catalyzes the thermodynamically favored C-C bond cleavage of (2R,3S)-2-methylisocitrate to yield pyruvate and succinate.</text>
</comment>
<comment type="cofactor">
    <cofactor evidence="2">
        <name>Mg(2+)</name>
        <dbReference type="ChEBI" id="CHEBI:18420"/>
    </cofactor>
</comment>
<evidence type="ECO:0000256" key="6">
    <source>
        <dbReference type="ARBA" id="ARBA00023239"/>
    </source>
</evidence>
<gene>
    <name evidence="10" type="primary">prpB</name>
    <name evidence="10" type="ORF">Pan216_01570</name>
</gene>
<dbReference type="InterPro" id="IPR039556">
    <property type="entry name" value="ICL/PEPM"/>
</dbReference>
<dbReference type="UniPathway" id="UPA00946"/>
<evidence type="ECO:0000256" key="8">
    <source>
        <dbReference type="ARBA" id="ARBA00057039"/>
    </source>
</evidence>
<sequence>MSPASKASGNPSIWDALREETPLQIVGATNAYHALLAQQAGFRAIYLSGAGVANASFGLPDLAMTTLDNVLEDARRILGAVTLPLLVDVDTGFGGPLMIERAIGLLDDTGVAAIHMEDQVAEKRCGHRPGKVLVETAEMLERLRAAQAGRRRKEFAIMARTDAVAVEGLPAAIERSLAYIDAGADMIFAEALTSPEDFRAFTQAVPVPVLANLTEFGKTPITSVDAMREVGVKLLLYPLSAFRAASLAAQRVFEAIRQEGSQESVLESMQARAELYQVLRYHEFEERLNAHLGNDK</sequence>
<reference evidence="10 11" key="1">
    <citation type="submission" date="2019-02" db="EMBL/GenBank/DDBJ databases">
        <title>Deep-cultivation of Planctomycetes and their phenomic and genomic characterization uncovers novel biology.</title>
        <authorList>
            <person name="Wiegand S."/>
            <person name="Jogler M."/>
            <person name="Boedeker C."/>
            <person name="Pinto D."/>
            <person name="Vollmers J."/>
            <person name="Rivas-Marin E."/>
            <person name="Kohn T."/>
            <person name="Peeters S.H."/>
            <person name="Heuer A."/>
            <person name="Rast P."/>
            <person name="Oberbeckmann S."/>
            <person name="Bunk B."/>
            <person name="Jeske O."/>
            <person name="Meyerdierks A."/>
            <person name="Storesund J.E."/>
            <person name="Kallscheuer N."/>
            <person name="Luecker S."/>
            <person name="Lage O.M."/>
            <person name="Pohl T."/>
            <person name="Merkel B.J."/>
            <person name="Hornburger P."/>
            <person name="Mueller R.-W."/>
            <person name="Bruemmer F."/>
            <person name="Labrenz M."/>
            <person name="Spormann A.M."/>
            <person name="Op den Camp H."/>
            <person name="Overmann J."/>
            <person name="Amann R."/>
            <person name="Jetten M.S.M."/>
            <person name="Mascher T."/>
            <person name="Medema M.H."/>
            <person name="Devos D.P."/>
            <person name="Kaster A.-K."/>
            <person name="Ovreas L."/>
            <person name="Rohde M."/>
            <person name="Galperin M.Y."/>
            <person name="Jogler C."/>
        </authorList>
    </citation>
    <scope>NUCLEOTIDE SEQUENCE [LARGE SCALE GENOMIC DNA]</scope>
    <source>
        <strain evidence="10 11">Pan216</strain>
    </source>
</reference>
<evidence type="ECO:0000256" key="4">
    <source>
        <dbReference type="ARBA" id="ARBA00022723"/>
    </source>
</evidence>
<keyword evidence="6 9" id="KW-0456">Lyase</keyword>
<comment type="pathway">
    <text evidence="9">Organic acid metabolism; propanoate degradation.</text>
</comment>
<dbReference type="SUPFAM" id="SSF51621">
    <property type="entry name" value="Phosphoenolpyruvate/pyruvate domain"/>
    <property type="match status" value="1"/>
</dbReference>
<dbReference type="Proteomes" id="UP000317093">
    <property type="component" value="Chromosome"/>
</dbReference>
<dbReference type="EC" id="4.1.3.30" evidence="9"/>
<accession>A0A518AX70</accession>
<evidence type="ECO:0000256" key="9">
    <source>
        <dbReference type="RuleBase" id="RU361121"/>
    </source>
</evidence>
<comment type="function">
    <text evidence="8">Involved in the catabolism of short chain fatty acids (SCFA) via the 2-methylcitrate cycle I (propionate degradation route). Catalyzes the thermodynamically favored C-C bond cleavage of (2R,3S)-2-methylisocitrate to yield pyruvate and succinate via an alpha-carboxy-carbanion intermediate.</text>
</comment>
<dbReference type="PROSITE" id="PS00161">
    <property type="entry name" value="ISOCITRATE_LYASE"/>
    <property type="match status" value="1"/>
</dbReference>
<dbReference type="InterPro" id="IPR018523">
    <property type="entry name" value="Isocitrate_lyase_ph_CS"/>
</dbReference>
<dbReference type="OrthoDB" id="8629576at2"/>
<evidence type="ECO:0000256" key="5">
    <source>
        <dbReference type="ARBA" id="ARBA00022842"/>
    </source>
</evidence>
<name>A0A518AX70_9BACT</name>
<dbReference type="NCBIfam" id="NF008455">
    <property type="entry name" value="PRK11320.1"/>
    <property type="match status" value="1"/>
</dbReference>
<dbReference type="CDD" id="cd00377">
    <property type="entry name" value="ICL_PEPM"/>
    <property type="match status" value="1"/>
</dbReference>
<keyword evidence="11" id="KW-1185">Reference proteome</keyword>
<dbReference type="InterPro" id="IPR015813">
    <property type="entry name" value="Pyrv/PenolPyrv_kinase-like_dom"/>
</dbReference>
<evidence type="ECO:0000256" key="3">
    <source>
        <dbReference type="ARBA" id="ARBA00009282"/>
    </source>
</evidence>
<keyword evidence="5" id="KW-0460">Magnesium</keyword>
<dbReference type="GO" id="GO:0046421">
    <property type="term" value="F:methylisocitrate lyase activity"/>
    <property type="evidence" value="ECO:0007669"/>
    <property type="project" value="UniProtKB-EC"/>
</dbReference>
<dbReference type="EMBL" id="CP036279">
    <property type="protein sequence ID" value="QDU59329.1"/>
    <property type="molecule type" value="Genomic_DNA"/>
</dbReference>
<dbReference type="NCBIfam" id="TIGR02317">
    <property type="entry name" value="prpB"/>
    <property type="match status" value="1"/>
</dbReference>
<dbReference type="AlphaFoldDB" id="A0A518AX70"/>
<organism evidence="10 11">
    <name type="scientific">Kolteria novifilia</name>
    <dbReference type="NCBI Taxonomy" id="2527975"/>
    <lineage>
        <taxon>Bacteria</taxon>
        <taxon>Pseudomonadati</taxon>
        <taxon>Planctomycetota</taxon>
        <taxon>Planctomycetia</taxon>
        <taxon>Kolteriales</taxon>
        <taxon>Kolteriaceae</taxon>
        <taxon>Kolteria</taxon>
    </lineage>
</organism>
<dbReference type="RefSeq" id="WP_145253435.1">
    <property type="nucleotide sequence ID" value="NZ_CP036279.1"/>
</dbReference>
<evidence type="ECO:0000313" key="11">
    <source>
        <dbReference type="Proteomes" id="UP000317093"/>
    </source>
</evidence>
<evidence type="ECO:0000256" key="1">
    <source>
        <dbReference type="ARBA" id="ARBA00001050"/>
    </source>
</evidence>
<dbReference type="PANTHER" id="PTHR42905:SF5">
    <property type="entry name" value="CARBOXYVINYL-CARBOXYPHOSPHONATE PHOSPHORYLMUTASE, CHLOROPLASTIC"/>
    <property type="match status" value="1"/>
</dbReference>
<comment type="catalytic activity">
    <reaction evidence="1 9">
        <text>(2S,3R)-3-hydroxybutane-1,2,3-tricarboxylate = pyruvate + succinate</text>
        <dbReference type="Rhea" id="RHEA:16809"/>
        <dbReference type="ChEBI" id="CHEBI:15361"/>
        <dbReference type="ChEBI" id="CHEBI:30031"/>
        <dbReference type="ChEBI" id="CHEBI:57429"/>
        <dbReference type="EC" id="4.1.3.30"/>
    </reaction>
</comment>
<dbReference type="KEGG" id="knv:Pan216_01570"/>
<comment type="subunit">
    <text evidence="7">Homotetramer; dimer of dimers.</text>
</comment>
<evidence type="ECO:0000256" key="7">
    <source>
        <dbReference type="ARBA" id="ARBA00044762"/>
    </source>
</evidence>
<evidence type="ECO:0000313" key="10">
    <source>
        <dbReference type="EMBL" id="QDU59329.1"/>
    </source>
</evidence>
<dbReference type="FunFam" id="3.20.20.60:FF:000009">
    <property type="entry name" value="2-methylisocitrate lyase"/>
    <property type="match status" value="1"/>
</dbReference>